<dbReference type="Gene3D" id="3.40.1110.10">
    <property type="entry name" value="Calcium-transporting ATPase, cytoplasmic domain N"/>
    <property type="match status" value="1"/>
</dbReference>
<feature type="transmembrane region" description="Helical" evidence="11">
    <location>
        <begin position="769"/>
        <end position="787"/>
    </location>
</feature>
<reference evidence="13" key="1">
    <citation type="submission" date="2016-03" db="EMBL/GenBank/DDBJ databases">
        <authorList>
            <person name="Ploux O."/>
        </authorList>
    </citation>
    <scope>NUCLEOTIDE SEQUENCE</scope>
    <source>
        <strain evidence="13">UC10</strain>
    </source>
</reference>
<dbReference type="InterPro" id="IPR004014">
    <property type="entry name" value="ATPase_P-typ_cation-transptr_N"/>
</dbReference>
<dbReference type="InterPro" id="IPR018303">
    <property type="entry name" value="ATPase_P-typ_P_site"/>
</dbReference>
<dbReference type="PANTHER" id="PTHR42861">
    <property type="entry name" value="CALCIUM-TRANSPORTING ATPASE"/>
    <property type="match status" value="1"/>
</dbReference>
<keyword evidence="9 11" id="KW-1133">Transmembrane helix</keyword>
<name>A0A1Y5PU13_9MYCO</name>
<feature type="transmembrane region" description="Helical" evidence="11">
    <location>
        <begin position="738"/>
        <end position="763"/>
    </location>
</feature>
<dbReference type="FunFam" id="2.70.150.10:FF:000042">
    <property type="entry name" value="Plasma membrane ATPase"/>
    <property type="match status" value="1"/>
</dbReference>
<comment type="similarity">
    <text evidence="2">Belongs to the cation transport ATPase (P-type) (TC 3.A.3) family. Type IIIA subfamily.</text>
</comment>
<dbReference type="Gene3D" id="2.70.150.10">
    <property type="entry name" value="Calcium-transporting ATPase, cytoplasmic transduction domain A"/>
    <property type="match status" value="1"/>
</dbReference>
<dbReference type="InterPro" id="IPR023214">
    <property type="entry name" value="HAD_sf"/>
</dbReference>
<accession>A0A1Y5PU13</accession>
<dbReference type="SUPFAM" id="SSF81653">
    <property type="entry name" value="Calcium ATPase, transduction domain A"/>
    <property type="match status" value="1"/>
</dbReference>
<dbReference type="AlphaFoldDB" id="A0A1Y5PU13"/>
<evidence type="ECO:0000256" key="3">
    <source>
        <dbReference type="ARBA" id="ARBA00022475"/>
    </source>
</evidence>
<dbReference type="SUPFAM" id="SSF81660">
    <property type="entry name" value="Metal cation-transporting ATPase, ATP-binding domain N"/>
    <property type="match status" value="1"/>
</dbReference>
<evidence type="ECO:0000256" key="7">
    <source>
        <dbReference type="ARBA" id="ARBA00022840"/>
    </source>
</evidence>
<dbReference type="Gene3D" id="3.40.50.1000">
    <property type="entry name" value="HAD superfamily/HAD-like"/>
    <property type="match status" value="1"/>
</dbReference>
<dbReference type="SFLD" id="SFLDS00003">
    <property type="entry name" value="Haloacid_Dehalogenase"/>
    <property type="match status" value="1"/>
</dbReference>
<feature type="transmembrane region" description="Helical" evidence="11">
    <location>
        <begin position="239"/>
        <end position="259"/>
    </location>
</feature>
<dbReference type="SMART" id="SM00831">
    <property type="entry name" value="Cation_ATPase_N"/>
    <property type="match status" value="1"/>
</dbReference>
<dbReference type="SFLD" id="SFLDG00002">
    <property type="entry name" value="C1.7:_P-type_atpase_like"/>
    <property type="match status" value="1"/>
</dbReference>
<feature type="transmembrane region" description="Helical" evidence="11">
    <location>
        <begin position="709"/>
        <end position="726"/>
    </location>
</feature>
<feature type="transmembrane region" description="Helical" evidence="11">
    <location>
        <begin position="668"/>
        <end position="694"/>
    </location>
</feature>
<dbReference type="SUPFAM" id="SSF81665">
    <property type="entry name" value="Calcium ATPase, transmembrane domain M"/>
    <property type="match status" value="1"/>
</dbReference>
<dbReference type="PROSITE" id="PS00154">
    <property type="entry name" value="ATPASE_E1_E2"/>
    <property type="match status" value="1"/>
</dbReference>
<evidence type="ECO:0000256" key="11">
    <source>
        <dbReference type="SAM" id="Phobius"/>
    </source>
</evidence>
<evidence type="ECO:0000256" key="6">
    <source>
        <dbReference type="ARBA" id="ARBA00022741"/>
    </source>
</evidence>
<dbReference type="SFLD" id="SFLDF00027">
    <property type="entry name" value="p-type_atpase"/>
    <property type="match status" value="1"/>
</dbReference>
<evidence type="ECO:0000256" key="2">
    <source>
        <dbReference type="ARBA" id="ARBA00008804"/>
    </source>
</evidence>
<feature type="domain" description="Cation-transporting P-type ATPase N-terminal" evidence="12">
    <location>
        <begin position="21"/>
        <end position="88"/>
    </location>
</feature>
<proteinExistence type="inferred from homology"/>
<protein>
    <submittedName>
        <fullName evidence="13">Plasma-membrane proton-efflux P-type ATPase</fullName>
    </submittedName>
</protein>
<dbReference type="InterPro" id="IPR036412">
    <property type="entry name" value="HAD-like_sf"/>
</dbReference>
<gene>
    <name evidence="13" type="ORF">MHPYR_780011</name>
</gene>
<dbReference type="GO" id="GO:0005886">
    <property type="term" value="C:plasma membrane"/>
    <property type="evidence" value="ECO:0007669"/>
    <property type="project" value="UniProtKB-SubCell"/>
</dbReference>
<keyword evidence="10 11" id="KW-0472">Membrane</keyword>
<dbReference type="Pfam" id="PF00702">
    <property type="entry name" value="Hydrolase"/>
    <property type="match status" value="1"/>
</dbReference>
<evidence type="ECO:0000256" key="5">
    <source>
        <dbReference type="ARBA" id="ARBA00022692"/>
    </source>
</evidence>
<evidence type="ECO:0000256" key="10">
    <source>
        <dbReference type="ARBA" id="ARBA00023136"/>
    </source>
</evidence>
<keyword evidence="5 11" id="KW-0812">Transmembrane</keyword>
<dbReference type="Pfam" id="PF00690">
    <property type="entry name" value="Cation_ATPase_N"/>
    <property type="match status" value="1"/>
</dbReference>
<keyword evidence="4" id="KW-0597">Phosphoprotein</keyword>
<dbReference type="InterPro" id="IPR001757">
    <property type="entry name" value="P_typ_ATPase"/>
</dbReference>
<dbReference type="PRINTS" id="PR00119">
    <property type="entry name" value="CATATPASE"/>
</dbReference>
<dbReference type="InterPro" id="IPR008250">
    <property type="entry name" value="ATPase_P-typ_transduc_dom_A_sf"/>
</dbReference>
<dbReference type="SUPFAM" id="SSF56784">
    <property type="entry name" value="HAD-like"/>
    <property type="match status" value="1"/>
</dbReference>
<keyword evidence="3" id="KW-1003">Cell membrane</keyword>
<evidence type="ECO:0000256" key="4">
    <source>
        <dbReference type="ARBA" id="ARBA00022553"/>
    </source>
</evidence>
<dbReference type="NCBIfam" id="TIGR01494">
    <property type="entry name" value="ATPase_P-type"/>
    <property type="match status" value="2"/>
</dbReference>
<keyword evidence="6" id="KW-0547">Nucleotide-binding</keyword>
<organism evidence="13">
    <name type="scientific">uncultured Mycobacterium sp</name>
    <dbReference type="NCBI Taxonomy" id="171292"/>
    <lineage>
        <taxon>Bacteria</taxon>
        <taxon>Bacillati</taxon>
        <taxon>Actinomycetota</taxon>
        <taxon>Actinomycetes</taxon>
        <taxon>Mycobacteriales</taxon>
        <taxon>Mycobacteriaceae</taxon>
        <taxon>Mycobacterium</taxon>
        <taxon>environmental samples</taxon>
    </lineage>
</organism>
<dbReference type="Pfam" id="PF00122">
    <property type="entry name" value="E1-E2_ATPase"/>
    <property type="match status" value="1"/>
</dbReference>
<dbReference type="GO" id="GO:0005524">
    <property type="term" value="F:ATP binding"/>
    <property type="evidence" value="ECO:0007669"/>
    <property type="project" value="UniProtKB-KW"/>
</dbReference>
<evidence type="ECO:0000256" key="1">
    <source>
        <dbReference type="ARBA" id="ARBA00004651"/>
    </source>
</evidence>
<dbReference type="InterPro" id="IPR023298">
    <property type="entry name" value="ATPase_P-typ_TM_dom_sf"/>
</dbReference>
<dbReference type="InterPro" id="IPR023299">
    <property type="entry name" value="ATPase_P-typ_cyto_dom_N"/>
</dbReference>
<dbReference type="PRINTS" id="PR00120">
    <property type="entry name" value="HATPASE"/>
</dbReference>
<feature type="transmembrane region" description="Helical" evidence="11">
    <location>
        <begin position="271"/>
        <end position="293"/>
    </location>
</feature>
<dbReference type="GO" id="GO:0016887">
    <property type="term" value="F:ATP hydrolysis activity"/>
    <property type="evidence" value="ECO:0007669"/>
    <property type="project" value="InterPro"/>
</dbReference>
<evidence type="ECO:0000313" key="13">
    <source>
        <dbReference type="EMBL" id="SBS79398.1"/>
    </source>
</evidence>
<keyword evidence="7" id="KW-0067">ATP-binding</keyword>
<evidence type="ECO:0000256" key="9">
    <source>
        <dbReference type="ARBA" id="ARBA00022989"/>
    </source>
</evidence>
<feature type="transmembrane region" description="Helical" evidence="11">
    <location>
        <begin position="637"/>
        <end position="656"/>
    </location>
</feature>
<comment type="subcellular location">
    <subcellularLocation>
        <location evidence="1">Cell membrane</location>
        <topology evidence="1">Multi-pass membrane protein</topology>
    </subcellularLocation>
</comment>
<keyword evidence="8" id="KW-1278">Translocase</keyword>
<evidence type="ECO:0000256" key="8">
    <source>
        <dbReference type="ARBA" id="ARBA00022967"/>
    </source>
</evidence>
<evidence type="ECO:0000259" key="12">
    <source>
        <dbReference type="SMART" id="SM00831"/>
    </source>
</evidence>
<dbReference type="InterPro" id="IPR059000">
    <property type="entry name" value="ATPase_P-type_domA"/>
</dbReference>
<dbReference type="InterPro" id="IPR044492">
    <property type="entry name" value="P_typ_ATPase_HD_dom"/>
</dbReference>
<dbReference type="EMBL" id="FLQS01000076">
    <property type="protein sequence ID" value="SBS79398.1"/>
    <property type="molecule type" value="Genomic_DNA"/>
</dbReference>
<dbReference type="Gene3D" id="1.20.1110.10">
    <property type="entry name" value="Calcium-transporting ATPase, transmembrane domain"/>
    <property type="match status" value="1"/>
</dbReference>
<sequence length="800" mass="82291">MTTAPDDGGTLDAAANVNAGAPAASQGVLSSAPAGLSSAQAQALLAELGPNTVREERPGLAARLAGSLWAPVPWMLEATIALELALGKWLDAVIVAAVLVFNAALGFLQQGRARAALELLRHRLAVNARARRDGSWQLVPAVELVDGDVVHVRVGDLAPADLRLNSGSVLVDQSSLTGESVAVDRGSGQGLYASSTIVRGEATGTVTATGSRTFFGRTAELVRSSGSTDRLGGVVLRMVRVFIAIDLLLAVAATTYLAVRGAPGEDIISFAIVLLLASVPVALPAAFALAGALGAQHLVGRGILTARLSSVTAAAEMDVLCVDKTGTITCNRLAVAAITIGPGISEAQVLRLAAGASDEATQDPIDLAILRAATERGVHADPRIGFTPFDPATKRSEATLHTGSQTVRVAKGAPQVIAALAGQPPDPDVARLAAAGARVVAVALAEQGDAWRQVGLLALADSPRPDAAAMLASLAELGVSVVMITGDSAATAAAIAAQVGINGPVVRAAALYDERVAPITTGVIAEVLPEDKHHLVKQLQDAGHTVGMTGDGVNDAPALRQANVGIAVAGGTDVAKSAAGVVLTREGLADIVGLVQESRRIHQRSLTYALNVSVKKLEVPILLTVGVFAWGQFVFTPLLMALLLLGNDVVSMAITTDRADYGRRPDRWAVRNIVAGASAVAAPLLAASIGLLWFTRDVWPGLDLDRLRTLSYLTLLASSQVTIYLVRTRDHAWTSRPSTPLIAATAANLAIALTLALTGTFMAPLPGTVALLVLGALLVSALIADLIKIPVFKALALHRC</sequence>